<dbReference type="Proteomes" id="UP000663829">
    <property type="component" value="Unassembled WGS sequence"/>
</dbReference>
<gene>
    <name evidence="1" type="ORF">GPM918_LOCUS26074</name>
    <name evidence="2" type="ORF">SRO942_LOCUS26162</name>
</gene>
<name>A0A814ZXI9_9BILA</name>
<dbReference type="PANTHER" id="PTHR47163">
    <property type="entry name" value="DDE_TNP_IS1595 DOMAIN-CONTAINING PROTEIN"/>
    <property type="match status" value="1"/>
</dbReference>
<evidence type="ECO:0008006" key="4">
    <source>
        <dbReference type="Google" id="ProtNLM"/>
    </source>
</evidence>
<protein>
    <recommendedName>
        <fullName evidence="4">ISXO2-like transposase domain-containing protein</fullName>
    </recommendedName>
</protein>
<evidence type="ECO:0000313" key="3">
    <source>
        <dbReference type="Proteomes" id="UP000663829"/>
    </source>
</evidence>
<dbReference type="EMBL" id="CAJNOQ010010364">
    <property type="protein sequence ID" value="CAF1249775.1"/>
    <property type="molecule type" value="Genomic_DNA"/>
</dbReference>
<sequence length="245" mass="28482">MAHYSLPPVEDMTLREWNMCTSTLEDTVSFCQSVKLISYWPTAPCSNGHNNWYMGKCSKIIDGYHWRCRVKECRLTRSIRDGTFFANSKLEIQQVLDLMFYWSQGIDTHDFLRRHCKFASESTIVDWKNFLRDICAEHFLRHPGIIGGVGNVAEIDENAWTKRKYNRGRVVGNQWVFGGIDRDTRECVAVTVDQRDARTLLPVIQQYVLPAQMTNDSKTNYIPNESSSKMGLMSIIDIPYDDYWL</sequence>
<dbReference type="InterPro" id="IPR053164">
    <property type="entry name" value="IS1016-like_transposase"/>
</dbReference>
<reference evidence="1" key="1">
    <citation type="submission" date="2021-02" db="EMBL/GenBank/DDBJ databases">
        <authorList>
            <person name="Nowell W R."/>
        </authorList>
    </citation>
    <scope>NUCLEOTIDE SEQUENCE</scope>
</reference>
<keyword evidence="3" id="KW-1185">Reference proteome</keyword>
<dbReference type="Proteomes" id="UP000681722">
    <property type="component" value="Unassembled WGS sequence"/>
</dbReference>
<proteinExistence type="predicted"/>
<comment type="caution">
    <text evidence="1">The sequence shown here is derived from an EMBL/GenBank/DDBJ whole genome shotgun (WGS) entry which is preliminary data.</text>
</comment>
<organism evidence="1 3">
    <name type="scientific">Didymodactylos carnosus</name>
    <dbReference type="NCBI Taxonomy" id="1234261"/>
    <lineage>
        <taxon>Eukaryota</taxon>
        <taxon>Metazoa</taxon>
        <taxon>Spiralia</taxon>
        <taxon>Gnathifera</taxon>
        <taxon>Rotifera</taxon>
        <taxon>Eurotatoria</taxon>
        <taxon>Bdelloidea</taxon>
        <taxon>Philodinida</taxon>
        <taxon>Philodinidae</taxon>
        <taxon>Didymodactylos</taxon>
    </lineage>
</organism>
<evidence type="ECO:0000313" key="2">
    <source>
        <dbReference type="EMBL" id="CAF4018350.1"/>
    </source>
</evidence>
<accession>A0A814ZXI9</accession>
<evidence type="ECO:0000313" key="1">
    <source>
        <dbReference type="EMBL" id="CAF1249775.1"/>
    </source>
</evidence>
<dbReference type="EMBL" id="CAJOBC010014070">
    <property type="protein sequence ID" value="CAF4018350.1"/>
    <property type="molecule type" value="Genomic_DNA"/>
</dbReference>
<dbReference type="PANTHER" id="PTHR47163:SF2">
    <property type="entry name" value="SI:DKEY-17M8.2"/>
    <property type="match status" value="1"/>
</dbReference>
<dbReference type="AlphaFoldDB" id="A0A814ZXI9"/>
<dbReference type="OrthoDB" id="424490at2759"/>